<dbReference type="EMBL" id="AMFJ01000085">
    <property type="protein sequence ID" value="EKE29870.1"/>
    <property type="molecule type" value="Genomic_DNA"/>
</dbReference>
<accession>K2H1Z8</accession>
<name>K2H1Z8_9BACT</name>
<reference evidence="1" key="1">
    <citation type="journal article" date="2012" name="Science">
        <title>Fermentation, hydrogen, and sulfur metabolism in multiple uncultivated bacterial phyla.</title>
        <authorList>
            <person name="Wrighton K.C."/>
            <person name="Thomas B.C."/>
            <person name="Sharon I."/>
            <person name="Miller C.S."/>
            <person name="Castelle C.J."/>
            <person name="VerBerkmoes N.C."/>
            <person name="Wilkins M.J."/>
            <person name="Hettich R.L."/>
            <person name="Lipton M.S."/>
            <person name="Williams K.H."/>
            <person name="Long P.E."/>
            <person name="Banfield J.F."/>
        </authorList>
    </citation>
    <scope>NUCLEOTIDE SEQUENCE [LARGE SCALE GENOMIC DNA]</scope>
</reference>
<gene>
    <name evidence="1" type="ORF">ACD_2C00085G0003</name>
</gene>
<comment type="caution">
    <text evidence="1">The sequence shown here is derived from an EMBL/GenBank/DDBJ whole genome shotgun (WGS) entry which is preliminary data.</text>
</comment>
<sequence>MAREFDIDRLIAEQSGNLGSPGNRNPVNASETERIINETRNGNANLVVTPSGSIGSTDEETIKRLIDENPKMVLTMLQDKKISFW</sequence>
<dbReference type="AlphaFoldDB" id="K2H1Z8"/>
<evidence type="ECO:0000313" key="1">
    <source>
        <dbReference type="EMBL" id="EKE29870.1"/>
    </source>
</evidence>
<organism evidence="1">
    <name type="scientific">uncultured bacterium</name>
    <name type="common">gcode 4</name>
    <dbReference type="NCBI Taxonomy" id="1234023"/>
    <lineage>
        <taxon>Bacteria</taxon>
        <taxon>environmental samples</taxon>
    </lineage>
</organism>
<protein>
    <submittedName>
        <fullName evidence="1">Uncharacterized protein</fullName>
    </submittedName>
</protein>
<proteinExistence type="predicted"/>